<reference evidence="9 10" key="1">
    <citation type="journal article" date="2010" name="PLoS ONE">
        <title>The glycobiome of the rumen bacterium Butyrivibrio proteoclasticus B316(T) highlights adaptation to a polysaccharide-rich environment.</title>
        <authorList>
            <person name="Kelly W.J."/>
            <person name="Leahy S.C."/>
            <person name="Altermann E."/>
            <person name="Yeoman C.J."/>
            <person name="Dunne J.C."/>
            <person name="Kong Z."/>
            <person name="Pacheco D.M."/>
            <person name="Li D."/>
            <person name="Noel S.J."/>
            <person name="Moon C.D."/>
            <person name="Cookson A.L."/>
            <person name="Attwood G.T."/>
        </authorList>
    </citation>
    <scope>NUCLEOTIDE SEQUENCE [LARGE SCALE GENOMIC DNA]</scope>
    <source>
        <strain evidence="10">ATCC 51982 / DSM 14932 / B316</strain>
    </source>
</reference>
<evidence type="ECO:0000259" key="8">
    <source>
        <dbReference type="PROSITE" id="PS51462"/>
    </source>
</evidence>
<dbReference type="InterPro" id="IPR050241">
    <property type="entry name" value="NAD-cap_RNA_hydrolase_NudC"/>
</dbReference>
<dbReference type="InterPro" id="IPR000086">
    <property type="entry name" value="NUDIX_hydrolase_dom"/>
</dbReference>
<dbReference type="Gene3D" id="3.90.79.10">
    <property type="entry name" value="Nucleoside Triphosphate Pyrophosphohydrolase"/>
    <property type="match status" value="1"/>
</dbReference>
<evidence type="ECO:0000313" key="9">
    <source>
        <dbReference type="EMBL" id="ADL33326.1"/>
    </source>
</evidence>
<evidence type="ECO:0000256" key="5">
    <source>
        <dbReference type="ARBA" id="ARBA00022801"/>
    </source>
</evidence>
<keyword evidence="5" id="KW-0378">Hydrolase</keyword>
<comment type="cofactor">
    <cofactor evidence="1">
        <name>Mg(2+)</name>
        <dbReference type="ChEBI" id="CHEBI:18420"/>
    </cofactor>
</comment>
<dbReference type="Pfam" id="PF00293">
    <property type="entry name" value="NUDIX"/>
    <property type="match status" value="1"/>
</dbReference>
<dbReference type="PROSITE" id="PS51462">
    <property type="entry name" value="NUDIX"/>
    <property type="match status" value="1"/>
</dbReference>
<evidence type="ECO:0000313" key="10">
    <source>
        <dbReference type="Proteomes" id="UP000001299"/>
    </source>
</evidence>
<evidence type="ECO:0000256" key="1">
    <source>
        <dbReference type="ARBA" id="ARBA00001946"/>
    </source>
</evidence>
<dbReference type="PANTHER" id="PTHR42904:SF6">
    <property type="entry name" value="NAD-CAPPED RNA HYDROLASE NUDT12"/>
    <property type="match status" value="1"/>
</dbReference>
<gene>
    <name evidence="9" type="ordered locus">bpr_I0581</name>
</gene>
<dbReference type="InterPro" id="IPR020084">
    <property type="entry name" value="NUDIX_hydrolase_CS"/>
</dbReference>
<keyword evidence="4" id="KW-0479">Metal-binding</keyword>
<evidence type="ECO:0000256" key="3">
    <source>
        <dbReference type="ARBA" id="ARBA00009595"/>
    </source>
</evidence>
<dbReference type="SUPFAM" id="SSF55811">
    <property type="entry name" value="Nudix"/>
    <property type="match status" value="1"/>
</dbReference>
<sequence length="164" mass="18948">MLFKFCAECGHELQDIKCGDDDCKICPSCKRIYGRNPIPVVEVLVVNELNEILLLKQNYISEDKWTVVSGYMVEGETIEEAVAREVKEETGQIVTECQYVSSYYFEPKQLIMIGFIAYVKKSEFADSVEVDDHKWYKISEVDEVIARENNCSGMHFDMCKNFLK</sequence>
<evidence type="ECO:0000256" key="4">
    <source>
        <dbReference type="ARBA" id="ARBA00022723"/>
    </source>
</evidence>
<dbReference type="GO" id="GO:0046872">
    <property type="term" value="F:metal ion binding"/>
    <property type="evidence" value="ECO:0007669"/>
    <property type="project" value="UniProtKB-KW"/>
</dbReference>
<dbReference type="PROSITE" id="PS00893">
    <property type="entry name" value="NUDIX_BOX"/>
    <property type="match status" value="1"/>
</dbReference>
<evidence type="ECO:0000256" key="2">
    <source>
        <dbReference type="ARBA" id="ARBA00001947"/>
    </source>
</evidence>
<dbReference type="RefSeq" id="WP_013279983.1">
    <property type="nucleotide sequence ID" value="NC_014387.1"/>
</dbReference>
<dbReference type="InterPro" id="IPR015797">
    <property type="entry name" value="NUDIX_hydrolase-like_dom_sf"/>
</dbReference>
<dbReference type="GO" id="GO:0006742">
    <property type="term" value="P:NADP+ catabolic process"/>
    <property type="evidence" value="ECO:0007669"/>
    <property type="project" value="TreeGrafter"/>
</dbReference>
<dbReference type="eggNOG" id="COG2816">
    <property type="taxonomic scope" value="Bacteria"/>
</dbReference>
<dbReference type="HOGENOM" id="CLU_132589_0_0_9"/>
<dbReference type="GO" id="GO:0035529">
    <property type="term" value="F:NADH pyrophosphatase activity"/>
    <property type="evidence" value="ECO:0007669"/>
    <property type="project" value="TreeGrafter"/>
</dbReference>
<comment type="catalytic activity">
    <reaction evidence="7">
        <text>a 5'-end NAD(+)-phospho-ribonucleoside in mRNA + H2O = a 5'-end phospho-adenosine-phospho-ribonucleoside in mRNA + beta-nicotinamide D-ribonucleotide + 2 H(+)</text>
        <dbReference type="Rhea" id="RHEA:60876"/>
        <dbReference type="Rhea" id="RHEA-COMP:15698"/>
        <dbReference type="Rhea" id="RHEA-COMP:15719"/>
        <dbReference type="ChEBI" id="CHEBI:14649"/>
        <dbReference type="ChEBI" id="CHEBI:15377"/>
        <dbReference type="ChEBI" id="CHEBI:15378"/>
        <dbReference type="ChEBI" id="CHEBI:144029"/>
        <dbReference type="ChEBI" id="CHEBI:144051"/>
    </reaction>
    <physiologicalReaction direction="left-to-right" evidence="7">
        <dbReference type="Rhea" id="RHEA:60877"/>
    </physiologicalReaction>
</comment>
<comment type="cofactor">
    <cofactor evidence="2">
        <name>Zn(2+)</name>
        <dbReference type="ChEBI" id="CHEBI:29105"/>
    </cofactor>
</comment>
<protein>
    <submittedName>
        <fullName evidence="9">NUDIX domain-containing protein</fullName>
    </submittedName>
</protein>
<dbReference type="Proteomes" id="UP000001299">
    <property type="component" value="Chromosome 1"/>
</dbReference>
<comment type="similarity">
    <text evidence="3">Belongs to the Nudix hydrolase family. NudC subfamily.</text>
</comment>
<evidence type="ECO:0000256" key="6">
    <source>
        <dbReference type="ARBA" id="ARBA00022842"/>
    </source>
</evidence>
<dbReference type="KEGG" id="bpb:bpr_I0581"/>
<dbReference type="GO" id="GO:0005829">
    <property type="term" value="C:cytosol"/>
    <property type="evidence" value="ECO:0007669"/>
    <property type="project" value="TreeGrafter"/>
</dbReference>
<organism evidence="9 10">
    <name type="scientific">Butyrivibrio proteoclasticus (strain ATCC 51982 / DSM 14932 / B316)</name>
    <name type="common">Clostridium proteoclasticum</name>
    <dbReference type="NCBI Taxonomy" id="515622"/>
    <lineage>
        <taxon>Bacteria</taxon>
        <taxon>Bacillati</taxon>
        <taxon>Bacillota</taxon>
        <taxon>Clostridia</taxon>
        <taxon>Lachnospirales</taxon>
        <taxon>Lachnospiraceae</taxon>
        <taxon>Butyrivibrio</taxon>
    </lineage>
</organism>
<dbReference type="STRING" id="515622.bpr_I0581"/>
<dbReference type="GO" id="GO:0019677">
    <property type="term" value="P:NAD+ catabolic process"/>
    <property type="evidence" value="ECO:0007669"/>
    <property type="project" value="TreeGrafter"/>
</dbReference>
<dbReference type="AlphaFoldDB" id="E0S0K1"/>
<keyword evidence="6" id="KW-0460">Magnesium</keyword>
<evidence type="ECO:0000256" key="7">
    <source>
        <dbReference type="ARBA" id="ARBA00023679"/>
    </source>
</evidence>
<accession>E0S0K1</accession>
<name>E0S0K1_BUTPB</name>
<feature type="domain" description="Nudix hydrolase" evidence="8">
    <location>
        <begin position="36"/>
        <end position="164"/>
    </location>
</feature>
<keyword evidence="10" id="KW-1185">Reference proteome</keyword>
<proteinExistence type="inferred from homology"/>
<dbReference type="EMBL" id="CP001810">
    <property type="protein sequence ID" value="ADL33326.1"/>
    <property type="molecule type" value="Genomic_DNA"/>
</dbReference>
<dbReference type="PANTHER" id="PTHR42904">
    <property type="entry name" value="NUDIX HYDROLASE, NUDC SUBFAMILY"/>
    <property type="match status" value="1"/>
</dbReference>